<accession>A0A0A1UBN8</accession>
<evidence type="ECO:0000259" key="2">
    <source>
        <dbReference type="PROSITE" id="PS50102"/>
    </source>
</evidence>
<dbReference type="InterPro" id="IPR035979">
    <property type="entry name" value="RBD_domain_sf"/>
</dbReference>
<name>A0A0A1UBN8_ENTIV</name>
<feature type="domain" description="RRM" evidence="2">
    <location>
        <begin position="8"/>
        <end position="82"/>
    </location>
</feature>
<keyword evidence="4" id="KW-1185">Reference proteome</keyword>
<dbReference type="InterPro" id="IPR000504">
    <property type="entry name" value="RRM_dom"/>
</dbReference>
<dbReference type="VEuPathDB" id="AmoebaDB:EIN_369470"/>
<gene>
    <name evidence="3" type="ORF">EIN_369470</name>
</gene>
<dbReference type="PANTHER" id="PTHR32343:SF10">
    <property type="entry name" value="RNA-BINDING REGION RNP-1 DOMAIN-CONTAINING PROTEIN"/>
    <property type="match status" value="1"/>
</dbReference>
<dbReference type="Gene3D" id="3.30.70.330">
    <property type="match status" value="1"/>
</dbReference>
<dbReference type="KEGG" id="eiv:EIN_369470"/>
<dbReference type="GeneID" id="14891645"/>
<organism evidence="3 4">
    <name type="scientific">Entamoeba invadens IP1</name>
    <dbReference type="NCBI Taxonomy" id="370355"/>
    <lineage>
        <taxon>Eukaryota</taxon>
        <taxon>Amoebozoa</taxon>
        <taxon>Evosea</taxon>
        <taxon>Archamoebae</taxon>
        <taxon>Mastigamoebida</taxon>
        <taxon>Entamoebidae</taxon>
        <taxon>Entamoeba</taxon>
    </lineage>
</organism>
<dbReference type="EMBL" id="KB206332">
    <property type="protein sequence ID" value="ELP92625.1"/>
    <property type="molecule type" value="Genomic_DNA"/>
</dbReference>
<dbReference type="OrthoDB" id="7763451at2759"/>
<dbReference type="GO" id="GO:0003723">
    <property type="term" value="F:RNA binding"/>
    <property type="evidence" value="ECO:0007669"/>
    <property type="project" value="UniProtKB-UniRule"/>
</dbReference>
<dbReference type="SMART" id="SM00360">
    <property type="entry name" value="RRM"/>
    <property type="match status" value="1"/>
</dbReference>
<evidence type="ECO:0000313" key="3">
    <source>
        <dbReference type="EMBL" id="ELP92625.1"/>
    </source>
</evidence>
<keyword evidence="1" id="KW-0694">RNA-binding</keyword>
<protein>
    <submittedName>
        <fullName evidence="3">Protein vip1, putative</fullName>
    </submittedName>
</protein>
<dbReference type="PANTHER" id="PTHR32343">
    <property type="entry name" value="SERINE/ARGININE-RICH SPLICING FACTOR"/>
    <property type="match status" value="1"/>
</dbReference>
<dbReference type="PROSITE" id="PS50102">
    <property type="entry name" value="RRM"/>
    <property type="match status" value="1"/>
</dbReference>
<reference evidence="3 4" key="1">
    <citation type="submission" date="2012-10" db="EMBL/GenBank/DDBJ databases">
        <authorList>
            <person name="Zafar N."/>
            <person name="Inman J."/>
            <person name="Hall N."/>
            <person name="Lorenzi H."/>
            <person name="Caler E."/>
        </authorList>
    </citation>
    <scope>NUCLEOTIDE SEQUENCE [LARGE SCALE GENOMIC DNA]</scope>
    <source>
        <strain evidence="3 4">IP1</strain>
    </source>
</reference>
<dbReference type="RefSeq" id="XP_004259396.1">
    <property type="nucleotide sequence ID" value="XM_004259348.1"/>
</dbReference>
<dbReference type="SUPFAM" id="SSF54928">
    <property type="entry name" value="RNA-binding domain, RBD"/>
    <property type="match status" value="1"/>
</dbReference>
<proteinExistence type="predicted"/>
<dbReference type="AlphaFoldDB" id="A0A0A1UBN8"/>
<evidence type="ECO:0000256" key="1">
    <source>
        <dbReference type="PROSITE-ProRule" id="PRU00176"/>
    </source>
</evidence>
<sequence>MATEQKTFNVLVTNIDKNVTVETLTSFFSFTGKVVEVRLSKVDEETQQAIIVFDSEESVKTAELMTGALLEAKRIEIAPTQLTQSTTHDTVFRGDTLPERKIPDLPAEHTKASVAASLIAQGYILASDSFQKAVQFDKDHNISDTIKAKAAAVKNAAINVDEQYHITEYLALGATMAVSYASGINEKYKITETVSTTAKEIDNALGISNGVGAAKQAIDNGISKVVQSEPVVKARTAVSSSINEFSNEVSQEVGVRKNLKDLEKIECEKEQNETKEENDTKEIVVENPPQFETTPLAPVDVPQQPVQDQIVTIPDDVDSPHNLL</sequence>
<dbReference type="OMA" id="DMCATIT"/>
<dbReference type="Proteomes" id="UP000014680">
    <property type="component" value="Unassembled WGS sequence"/>
</dbReference>
<evidence type="ECO:0000313" key="4">
    <source>
        <dbReference type="Proteomes" id="UP000014680"/>
    </source>
</evidence>
<dbReference type="InterPro" id="IPR012677">
    <property type="entry name" value="Nucleotide-bd_a/b_plait_sf"/>
</dbReference>
<dbReference type="Pfam" id="PF00076">
    <property type="entry name" value="RRM_1"/>
    <property type="match status" value="1"/>
</dbReference>